<dbReference type="EMBL" id="CAIX01000212">
    <property type="protein sequence ID" value="CCI48258.1"/>
    <property type="molecule type" value="Genomic_DNA"/>
</dbReference>
<dbReference type="Proteomes" id="UP000053237">
    <property type="component" value="Unassembled WGS sequence"/>
</dbReference>
<dbReference type="EC" id="1.14.15.45" evidence="11"/>
<comment type="caution">
    <text evidence="14">The sequence shown here is derived from an EMBL/GenBank/DDBJ whole genome shotgun (WGS) entry which is preliminary data.</text>
</comment>
<keyword evidence="8 11" id="KW-0503">Monooxygenase</keyword>
<reference evidence="14 15" key="1">
    <citation type="submission" date="2012-05" db="EMBL/GenBank/DDBJ databases">
        <title>Recombination and specialization in a pathogen metapopulation.</title>
        <authorList>
            <person name="Gardiner A."/>
            <person name="Kemen E."/>
            <person name="Schultz-Larsen T."/>
            <person name="MacLean D."/>
            <person name="Van Oosterhout C."/>
            <person name="Jones J.D.G."/>
        </authorList>
    </citation>
    <scope>NUCLEOTIDE SEQUENCE [LARGE SCALE GENOMIC DNA]</scope>
    <source>
        <strain evidence="14 15">Ac Nc2</strain>
    </source>
</reference>
<evidence type="ECO:0000313" key="15">
    <source>
        <dbReference type="Proteomes" id="UP000053237"/>
    </source>
</evidence>
<dbReference type="InterPro" id="IPR018168">
    <property type="entry name" value="Ubi_Hdrlase_CS"/>
</dbReference>
<dbReference type="InterPro" id="IPR000689">
    <property type="entry name" value="UbQ_mOase_COQ6"/>
</dbReference>
<feature type="compositionally biased region" description="Polar residues" evidence="12">
    <location>
        <begin position="91"/>
        <end position="100"/>
    </location>
</feature>
<comment type="subcellular location">
    <subcellularLocation>
        <location evidence="11">Mitochondrion inner membrane</location>
        <topology evidence="11">Peripheral membrane protein</topology>
        <orientation evidence="11">Matrix side</orientation>
    </subcellularLocation>
</comment>
<accession>A0A024GN91</accession>
<evidence type="ECO:0000259" key="13">
    <source>
        <dbReference type="Pfam" id="PF01494"/>
    </source>
</evidence>
<feature type="region of interest" description="Disordered" evidence="12">
    <location>
        <begin position="86"/>
        <end position="109"/>
    </location>
</feature>
<dbReference type="HAMAP" id="MF_03193">
    <property type="entry name" value="COQ6_monooxygenase"/>
    <property type="match status" value="1"/>
</dbReference>
<evidence type="ECO:0000256" key="4">
    <source>
        <dbReference type="ARBA" id="ARBA00022688"/>
    </source>
</evidence>
<name>A0A024GN91_9STRA</name>
<keyword evidence="3 11" id="KW-0285">Flavoprotein</keyword>
<keyword evidence="5 11" id="KW-0999">Mitochondrion inner membrane</keyword>
<dbReference type="Gene3D" id="3.50.50.60">
    <property type="entry name" value="FAD/NAD(P)-binding domain"/>
    <property type="match status" value="2"/>
</dbReference>
<dbReference type="EC" id="1.14.15.46" evidence="11"/>
<protein>
    <recommendedName>
        <fullName evidence="11">Ubiquinone biosynthesis monooxygenase COQ6, mitochondrial</fullName>
        <ecNumber evidence="11">1.14.15.45</ecNumber>
    </recommendedName>
    <alternativeName>
        <fullName evidence="11">2-methoxy-6-polyprenolphenol 4-hydroxylase</fullName>
        <ecNumber evidence="11">1.14.15.46</ecNumber>
    </alternativeName>
</protein>
<dbReference type="GO" id="GO:0106364">
    <property type="term" value="F:4-hydroxy-3-all-trans-polyprenylbenzoate oxygenase activity"/>
    <property type="evidence" value="ECO:0007669"/>
    <property type="project" value="UniProtKB-EC"/>
</dbReference>
<evidence type="ECO:0000313" key="14">
    <source>
        <dbReference type="EMBL" id="CCI48258.1"/>
    </source>
</evidence>
<evidence type="ECO:0000256" key="3">
    <source>
        <dbReference type="ARBA" id="ARBA00022630"/>
    </source>
</evidence>
<evidence type="ECO:0000256" key="5">
    <source>
        <dbReference type="ARBA" id="ARBA00022792"/>
    </source>
</evidence>
<sequence length="503" mass="54991">MIGQVSTISRRHAINIASLARHCYMRSIPISSQLIKTCTTSSQSHYDIAIVGGGVVGKTVACQLLSNPVFKSKKIALVATEIPTLDPDRGSNMQDSGSTHQSERHDSAPDLRVYTITPHSRNLLKSCGVWDKLLPNDFFSFQDMQVWDSVGNGHIRFHAQQAGKKHLAHVVEHKVLLSALQQRMEELQQNFQCFNTYIPAKVKHYCPPDAANYVSHIGLENGDEFRAKLVIAADGGKSVIRTLSNLGTWGWDYDQVAVVATVRTDGPNITAWQRFFPTGPLALLPMRDGYSSVVWSCSAEMAADLTQLSSKEFCQRLNEALLDPPRVAETFTYPDFPIFSDLVKGLTNTTQTIMAVGAMADPFQAPPKVTEITGDRIQFPLKLSHAITYCRPGVALVGDSAHAIHPLAGQGLNLGLADAQALVDVLAEGVLCGESLSSPIFLEEYEKKRKKANVMMALVMDGFKRLFGPSPDAVALARNVGMTSLNAVEPLKNQVIKYAMGLT</sequence>
<dbReference type="InterPro" id="IPR051205">
    <property type="entry name" value="UbiH/COQ6_monooxygenase"/>
</dbReference>
<comment type="catalytic activity">
    <reaction evidence="11">
        <text>a 2-methoxy-6-(all-trans-polyprenyl)phenol + 2 reduced [2Fe-2S]-[ferredoxin] + O2 + 2 H(+) = a 2-methoxy-6-(all-trans-polyprenyl)benzene-1,4-diol + 2 oxidized [2Fe-2S]-[ferredoxin] + H2O</text>
        <dbReference type="Rhea" id="RHEA:81183"/>
        <dbReference type="Rhea" id="RHEA-COMP:9551"/>
        <dbReference type="Rhea" id="RHEA-COMP:10000"/>
        <dbReference type="Rhea" id="RHEA-COMP:10001"/>
        <dbReference type="Rhea" id="RHEA-COMP:10858"/>
        <dbReference type="ChEBI" id="CHEBI:15377"/>
        <dbReference type="ChEBI" id="CHEBI:15378"/>
        <dbReference type="ChEBI" id="CHEBI:15379"/>
        <dbReference type="ChEBI" id="CHEBI:33737"/>
        <dbReference type="ChEBI" id="CHEBI:33738"/>
        <dbReference type="ChEBI" id="CHEBI:62731"/>
        <dbReference type="ChEBI" id="CHEBI:84166"/>
        <dbReference type="EC" id="1.14.15.46"/>
    </reaction>
</comment>
<gene>
    <name evidence="14" type="ORF">BN9_093310</name>
</gene>
<keyword evidence="9 11" id="KW-0496">Mitochondrion</keyword>
<dbReference type="InterPro" id="IPR010971">
    <property type="entry name" value="UbiH/COQ6"/>
</dbReference>
<dbReference type="STRING" id="65357.A0A024GN91"/>
<comment type="cofactor">
    <cofactor evidence="1 11">
        <name>FAD</name>
        <dbReference type="ChEBI" id="CHEBI:57692"/>
    </cofactor>
</comment>
<evidence type="ECO:0000256" key="11">
    <source>
        <dbReference type="HAMAP-Rule" id="MF_03193"/>
    </source>
</evidence>
<dbReference type="InterPro" id="IPR002938">
    <property type="entry name" value="FAD-bd"/>
</dbReference>
<dbReference type="NCBIfam" id="TIGR01988">
    <property type="entry name" value="Ubi-OHases"/>
    <property type="match status" value="1"/>
</dbReference>
<evidence type="ECO:0000256" key="7">
    <source>
        <dbReference type="ARBA" id="ARBA00023002"/>
    </source>
</evidence>
<comment type="similarity">
    <text evidence="2 11">Belongs to the UbiH/COQ6 family.</text>
</comment>
<comment type="subunit">
    <text evidence="11">Component of a multi-subunit COQ enzyme complex.</text>
</comment>
<dbReference type="InterPro" id="IPR036188">
    <property type="entry name" value="FAD/NAD-bd_sf"/>
</dbReference>
<keyword evidence="6 11" id="KW-0274">FAD</keyword>
<dbReference type="GO" id="GO:0031314">
    <property type="term" value="C:extrinsic component of mitochondrial inner membrane"/>
    <property type="evidence" value="ECO:0007669"/>
    <property type="project" value="UniProtKB-UniRule"/>
</dbReference>
<dbReference type="GO" id="GO:0016712">
    <property type="term" value="F:oxidoreductase activity, acting on paired donors, with incorporation or reduction of molecular oxygen, reduced flavin or flavoprotein as one donor, and incorporation of one atom of oxygen"/>
    <property type="evidence" value="ECO:0007669"/>
    <property type="project" value="UniProtKB-UniRule"/>
</dbReference>
<keyword evidence="10 11" id="KW-0472">Membrane</keyword>
<evidence type="ECO:0000256" key="8">
    <source>
        <dbReference type="ARBA" id="ARBA00023033"/>
    </source>
</evidence>
<keyword evidence="15" id="KW-1185">Reference proteome</keyword>
<dbReference type="GO" id="GO:0071949">
    <property type="term" value="F:FAD binding"/>
    <property type="evidence" value="ECO:0007669"/>
    <property type="project" value="InterPro"/>
</dbReference>
<dbReference type="PANTHER" id="PTHR43876">
    <property type="entry name" value="UBIQUINONE BIOSYNTHESIS MONOOXYGENASE COQ6, MITOCHONDRIAL"/>
    <property type="match status" value="1"/>
</dbReference>
<evidence type="ECO:0000256" key="9">
    <source>
        <dbReference type="ARBA" id="ARBA00023128"/>
    </source>
</evidence>
<dbReference type="PANTHER" id="PTHR43876:SF7">
    <property type="entry name" value="UBIQUINONE BIOSYNTHESIS MONOOXYGENASE COQ6, MITOCHONDRIAL"/>
    <property type="match status" value="1"/>
</dbReference>
<dbReference type="Pfam" id="PF01494">
    <property type="entry name" value="FAD_binding_3"/>
    <property type="match status" value="1"/>
</dbReference>
<dbReference type="PROSITE" id="PS01304">
    <property type="entry name" value="UBIH"/>
    <property type="match status" value="1"/>
</dbReference>
<organism evidence="14 15">
    <name type="scientific">Albugo candida</name>
    <dbReference type="NCBI Taxonomy" id="65357"/>
    <lineage>
        <taxon>Eukaryota</taxon>
        <taxon>Sar</taxon>
        <taxon>Stramenopiles</taxon>
        <taxon>Oomycota</taxon>
        <taxon>Peronosporomycetes</taxon>
        <taxon>Albuginales</taxon>
        <taxon>Albuginaceae</taxon>
        <taxon>Albugo</taxon>
    </lineage>
</organism>
<dbReference type="OrthoDB" id="683240at2759"/>
<dbReference type="FunFam" id="3.50.50.60:FF:000021">
    <property type="entry name" value="Ubiquinone biosynthesis monooxygenase COQ6"/>
    <property type="match status" value="1"/>
</dbReference>
<evidence type="ECO:0000256" key="6">
    <source>
        <dbReference type="ARBA" id="ARBA00022827"/>
    </source>
</evidence>
<comment type="pathway">
    <text evidence="11">Cofactor biosynthesis; ubiquinone biosynthesis.</text>
</comment>
<proteinExistence type="inferred from homology"/>
<dbReference type="GO" id="GO:0120538">
    <property type="term" value="F:2-methoxy-6-polyprenolphenol 4-hydroxylase activity"/>
    <property type="evidence" value="ECO:0007669"/>
    <property type="project" value="UniProtKB-EC"/>
</dbReference>
<dbReference type="InParanoid" id="A0A024GN91"/>
<evidence type="ECO:0000256" key="12">
    <source>
        <dbReference type="SAM" id="MobiDB-lite"/>
    </source>
</evidence>
<dbReference type="SUPFAM" id="SSF51905">
    <property type="entry name" value="FAD/NAD(P)-binding domain"/>
    <property type="match status" value="1"/>
</dbReference>
<evidence type="ECO:0000256" key="2">
    <source>
        <dbReference type="ARBA" id="ARBA00005349"/>
    </source>
</evidence>
<dbReference type="UniPathway" id="UPA00232"/>
<evidence type="ECO:0000256" key="10">
    <source>
        <dbReference type="ARBA" id="ARBA00023136"/>
    </source>
</evidence>
<dbReference type="PRINTS" id="PR00420">
    <property type="entry name" value="RNGMNOXGNASE"/>
</dbReference>
<dbReference type="AlphaFoldDB" id="A0A024GN91"/>
<feature type="domain" description="FAD-binding" evidence="13">
    <location>
        <begin position="386"/>
        <end position="452"/>
    </location>
</feature>
<comment type="function">
    <text evidence="11">FAD-dependent monooxygenase required for two non-consecutive steps during ubiquinone biosynthesis. Required for the C5-ring hydroxylation during ubiquinone biosynthesis by catalyzing the hydroxylation of 4-hydroxy-3-(all-trans-polyprenyl)benzoic acid to 3,4-dihydroxy-5-(all-trans-polyprenyl)benzoic acid. Also acts downstream of coq4, for the C1-hydroxylation during ubiquinone biosynthesis by catalyzing the hydroxylation of 2-methoxy-6-(all-trans-polyprenyl)phenol to 2-methoxy-6-(all-trans-polyprenyl)benzene-1,4-diol. The electrons required for the hydroxylation reaction are funneled indirectly to coq6 from NADPH via a ferredoxin/ferredoxin reductase system.</text>
</comment>
<keyword evidence="4 11" id="KW-0831">Ubiquinone biosynthesis</keyword>
<evidence type="ECO:0000256" key="1">
    <source>
        <dbReference type="ARBA" id="ARBA00001974"/>
    </source>
</evidence>
<comment type="catalytic activity">
    <reaction evidence="11">
        <text>a 4-hydroxy-3-(all-trans-polyprenyl)benzoate + 2 reduced [2Fe-2S]-[ferredoxin] + O2 + 2 H(+) = a 3,4-dihydroxy-5-(all-trans-polyprenyl)benzoate + 2 oxidized [2Fe-2S]-[ferredoxin] + H2O</text>
        <dbReference type="Rhea" id="RHEA:81195"/>
        <dbReference type="Rhea" id="RHEA-COMP:9514"/>
        <dbReference type="Rhea" id="RHEA-COMP:10000"/>
        <dbReference type="Rhea" id="RHEA-COMP:10001"/>
        <dbReference type="Rhea" id="RHEA-COMP:10930"/>
        <dbReference type="ChEBI" id="CHEBI:15377"/>
        <dbReference type="ChEBI" id="CHEBI:15378"/>
        <dbReference type="ChEBI" id="CHEBI:15379"/>
        <dbReference type="ChEBI" id="CHEBI:33737"/>
        <dbReference type="ChEBI" id="CHEBI:33738"/>
        <dbReference type="ChEBI" id="CHEBI:64694"/>
        <dbReference type="ChEBI" id="CHEBI:78396"/>
        <dbReference type="EC" id="1.14.15.45"/>
    </reaction>
</comment>
<keyword evidence="7 11" id="KW-0560">Oxidoreductase</keyword>